<keyword evidence="3" id="KW-1185">Reference proteome</keyword>
<evidence type="ECO:0000256" key="1">
    <source>
        <dbReference type="SAM" id="Phobius"/>
    </source>
</evidence>
<evidence type="ECO:0000313" key="3">
    <source>
        <dbReference type="Proteomes" id="UP000549394"/>
    </source>
</evidence>
<dbReference type="PANTHER" id="PTHR10796">
    <property type="entry name" value="PATCHED-RELATED"/>
    <property type="match status" value="1"/>
</dbReference>
<dbReference type="GO" id="GO:0016020">
    <property type="term" value="C:membrane"/>
    <property type="evidence" value="ECO:0007669"/>
    <property type="project" value="TreeGrafter"/>
</dbReference>
<feature type="transmembrane region" description="Helical" evidence="1">
    <location>
        <begin position="130"/>
        <end position="148"/>
    </location>
</feature>
<feature type="transmembrane region" description="Helical" evidence="1">
    <location>
        <begin position="228"/>
        <end position="251"/>
    </location>
</feature>
<name>A0A7I8VIA2_9ANNE</name>
<keyword evidence="1" id="KW-0472">Membrane</keyword>
<keyword evidence="1" id="KW-1133">Transmembrane helix</keyword>
<dbReference type="SUPFAM" id="SSF82866">
    <property type="entry name" value="Multidrug efflux transporter AcrB transmembrane domain"/>
    <property type="match status" value="1"/>
</dbReference>
<dbReference type="Gene3D" id="1.20.1640.10">
    <property type="entry name" value="Multidrug efflux transporter AcrB transmembrane domain"/>
    <property type="match status" value="1"/>
</dbReference>
<dbReference type="AlphaFoldDB" id="A0A7I8VIA2"/>
<keyword evidence="1" id="KW-0812">Transmembrane</keyword>
<accession>A0A7I8VIA2</accession>
<organism evidence="2 3">
    <name type="scientific">Dimorphilus gyrociliatus</name>
    <dbReference type="NCBI Taxonomy" id="2664684"/>
    <lineage>
        <taxon>Eukaryota</taxon>
        <taxon>Metazoa</taxon>
        <taxon>Spiralia</taxon>
        <taxon>Lophotrochozoa</taxon>
        <taxon>Annelida</taxon>
        <taxon>Polychaeta</taxon>
        <taxon>Polychaeta incertae sedis</taxon>
        <taxon>Dinophilidae</taxon>
        <taxon>Dimorphilus</taxon>
    </lineage>
</organism>
<protein>
    <submittedName>
        <fullName evidence="2">Uncharacterized protein</fullName>
    </submittedName>
</protein>
<dbReference type="EMBL" id="CAJFCJ010000005">
    <property type="protein sequence ID" value="CAD5115001.1"/>
    <property type="molecule type" value="Genomic_DNA"/>
</dbReference>
<proteinExistence type="predicted"/>
<feature type="transmembrane region" description="Helical" evidence="1">
    <location>
        <begin position="155"/>
        <end position="175"/>
    </location>
</feature>
<evidence type="ECO:0000313" key="2">
    <source>
        <dbReference type="EMBL" id="CAD5115001.1"/>
    </source>
</evidence>
<dbReference type="InterPro" id="IPR051697">
    <property type="entry name" value="Patched_domain-protein"/>
</dbReference>
<comment type="caution">
    <text evidence="2">The sequence shown here is derived from an EMBL/GenBank/DDBJ whole genome shotgun (WGS) entry which is preliminary data.</text>
</comment>
<reference evidence="2 3" key="1">
    <citation type="submission" date="2020-08" db="EMBL/GenBank/DDBJ databases">
        <authorList>
            <person name="Hejnol A."/>
        </authorList>
    </citation>
    <scope>NUCLEOTIDE SEQUENCE [LARGE SCALE GENOMIC DNA]</scope>
</reference>
<feature type="transmembrane region" description="Helical" evidence="1">
    <location>
        <begin position="257"/>
        <end position="279"/>
    </location>
</feature>
<sequence>MLVIDGMYDYKKAKNRQLLKEVIDQARAYGNMDKSYQISWIRNCTNFENISEFIERNPSFEQDIAWKDDRIIASRFYVRSRWVSTADEEGDLMKFMRDTVMNDTNGNKLIAFSPQFVYFEHYVSIVKNTLLSVTVCIIGMLFVAIMFIPHPISITCVALSMLSIVIGMFGLMHLWNVALSSITTVQVILSVGLCVDFTVHISHAFMAATGKNRNERVSTALNKVGVPILNGALSSILGIIMLASAHSYIFVSFFKTMLLVIVLGLFHSLLVLPVLLSFIGPRRTSKPRVYIPISPSSRSIQPMEAPRRPSSLRCSNNQRIYKQDSREDQERISQFINKFNQKTNTSLSKEYYYLSLNLAN</sequence>
<gene>
    <name evidence="2" type="ORF">DGYR_LOCUS3787</name>
</gene>
<dbReference type="Proteomes" id="UP000549394">
    <property type="component" value="Unassembled WGS sequence"/>
</dbReference>
<dbReference type="OrthoDB" id="6510177at2759"/>
<dbReference type="PANTHER" id="PTHR10796:SF92">
    <property type="entry name" value="PATCHED-RELATED, ISOFORM A"/>
    <property type="match status" value="1"/>
</dbReference>